<feature type="region of interest" description="Disordered" evidence="1">
    <location>
        <begin position="51"/>
        <end position="72"/>
    </location>
</feature>
<name>A0A8D0VJ35_PIG</name>
<dbReference type="Pfam" id="PF25400">
    <property type="entry name" value="PH_FAN"/>
    <property type="match status" value="1"/>
</dbReference>
<reference evidence="3" key="1">
    <citation type="submission" date="2025-08" db="UniProtKB">
        <authorList>
            <consortium name="Ensembl"/>
        </authorList>
    </citation>
    <scope>IDENTIFICATION</scope>
</reference>
<dbReference type="InterPro" id="IPR057496">
    <property type="entry name" value="FAN-like_PH"/>
</dbReference>
<evidence type="ECO:0000313" key="4">
    <source>
        <dbReference type="Proteomes" id="UP000694570"/>
    </source>
</evidence>
<organism evidence="3 4">
    <name type="scientific">Sus scrofa</name>
    <name type="common">Pig</name>
    <dbReference type="NCBI Taxonomy" id="9823"/>
    <lineage>
        <taxon>Eukaryota</taxon>
        <taxon>Metazoa</taxon>
        <taxon>Chordata</taxon>
        <taxon>Craniata</taxon>
        <taxon>Vertebrata</taxon>
        <taxon>Euteleostomi</taxon>
        <taxon>Mammalia</taxon>
        <taxon>Eutheria</taxon>
        <taxon>Laurasiatheria</taxon>
        <taxon>Artiodactyla</taxon>
        <taxon>Suina</taxon>
        <taxon>Suidae</taxon>
        <taxon>Sus</taxon>
    </lineage>
</organism>
<dbReference type="Proteomes" id="UP000694570">
    <property type="component" value="Unplaced"/>
</dbReference>
<evidence type="ECO:0000256" key="1">
    <source>
        <dbReference type="SAM" id="MobiDB-lite"/>
    </source>
</evidence>
<evidence type="ECO:0000259" key="2">
    <source>
        <dbReference type="Pfam" id="PF25400"/>
    </source>
</evidence>
<proteinExistence type="predicted"/>
<feature type="domain" description="FAN-like N-terminal PH" evidence="2">
    <location>
        <begin position="26"/>
        <end position="59"/>
    </location>
</feature>
<accession>A0A8D0VJ35</accession>
<protein>
    <recommendedName>
        <fullName evidence="2">FAN-like N-terminal PH domain-containing protein</fullName>
    </recommendedName>
</protein>
<dbReference type="AlphaFoldDB" id="A0A8D0VJ35"/>
<dbReference type="Ensembl" id="ENSSSCT00030015034.1">
    <property type="protein sequence ID" value="ENSSSCP00030006748.1"/>
    <property type="gene ID" value="ENSSSCG00030010953.1"/>
</dbReference>
<sequence length="72" mass="8134">MVRNLGTHVKHSAFLYLKPHVGLSFSKFRFSLLLLNLEEYYFEQHSANHIQHKGSQSERPSGLIGATSAGLH</sequence>
<evidence type="ECO:0000313" key="3">
    <source>
        <dbReference type="Ensembl" id="ENSSSCP00030006748.1"/>
    </source>
</evidence>